<dbReference type="NCBIfam" id="TIGR00344">
    <property type="entry name" value="alaS"/>
    <property type="match status" value="1"/>
</dbReference>
<keyword evidence="5 15" id="KW-0820">tRNA-binding</keyword>
<comment type="cofactor">
    <cofactor evidence="15">
        <name>Zn(2+)</name>
        <dbReference type="ChEBI" id="CHEBI:29105"/>
    </cofactor>
    <text evidence="15">Binds 1 zinc ion per subunit.</text>
</comment>
<dbReference type="FunFam" id="3.30.980.10:FF:000004">
    <property type="entry name" value="Alanine--tRNA ligase, cytoplasmic"/>
    <property type="match status" value="1"/>
</dbReference>
<dbReference type="InterPro" id="IPR045864">
    <property type="entry name" value="aa-tRNA-synth_II/BPL/LPL"/>
</dbReference>
<keyword evidence="11 15" id="KW-0694">RNA-binding</keyword>
<name>A0A813WKD0_ADIRI</name>
<dbReference type="CDD" id="cd00673">
    <property type="entry name" value="AlaRS_core"/>
    <property type="match status" value="1"/>
</dbReference>
<dbReference type="FunFam" id="2.40.30.130:FF:000009">
    <property type="entry name" value="Alanine--tRNA ligase, mitochondrial"/>
    <property type="match status" value="1"/>
</dbReference>
<evidence type="ECO:0000256" key="5">
    <source>
        <dbReference type="ARBA" id="ARBA00022555"/>
    </source>
</evidence>
<comment type="caution">
    <text evidence="17">The sequence shown here is derived from an EMBL/GenBank/DDBJ whole genome shotgun (WGS) entry which is preliminary data.</text>
</comment>
<keyword evidence="4" id="KW-0963">Cytoplasm</keyword>
<evidence type="ECO:0000256" key="4">
    <source>
        <dbReference type="ARBA" id="ARBA00022490"/>
    </source>
</evidence>
<dbReference type="GO" id="GO:0005739">
    <property type="term" value="C:mitochondrion"/>
    <property type="evidence" value="ECO:0007669"/>
    <property type="project" value="TreeGrafter"/>
</dbReference>
<evidence type="ECO:0000256" key="15">
    <source>
        <dbReference type="HAMAP-Rule" id="MF_03133"/>
    </source>
</evidence>
<evidence type="ECO:0000313" key="17">
    <source>
        <dbReference type="EMBL" id="CAF0851982.1"/>
    </source>
</evidence>
<comment type="domain">
    <text evidence="15">Consists of three domains; the N-terminal catalytic domain, the editing domain and the C-terminal C-Ala domain. The editing domain removes incorrectly charged amino acids, while the C-Ala domain, along with tRNA(Ala), serves as a bridge to cooperatively bring together the editing and aminoacylation centers thus stimulating deacylation of misacylated tRNAs.</text>
</comment>
<dbReference type="InterPro" id="IPR018163">
    <property type="entry name" value="Thr/Ala-tRNA-synth_IIc_edit"/>
</dbReference>
<keyword evidence="8 15" id="KW-0547">Nucleotide-binding</keyword>
<dbReference type="InterPro" id="IPR002318">
    <property type="entry name" value="Ala-tRNA-lgiase_IIc"/>
</dbReference>
<dbReference type="GO" id="GO:0008270">
    <property type="term" value="F:zinc ion binding"/>
    <property type="evidence" value="ECO:0007669"/>
    <property type="project" value="UniProtKB-UniRule"/>
</dbReference>
<comment type="catalytic activity">
    <reaction evidence="14 15">
        <text>tRNA(Ala) + L-alanine + ATP = L-alanyl-tRNA(Ala) + AMP + diphosphate</text>
        <dbReference type="Rhea" id="RHEA:12540"/>
        <dbReference type="Rhea" id="RHEA-COMP:9657"/>
        <dbReference type="Rhea" id="RHEA-COMP:9923"/>
        <dbReference type="ChEBI" id="CHEBI:30616"/>
        <dbReference type="ChEBI" id="CHEBI:33019"/>
        <dbReference type="ChEBI" id="CHEBI:57972"/>
        <dbReference type="ChEBI" id="CHEBI:78442"/>
        <dbReference type="ChEBI" id="CHEBI:78497"/>
        <dbReference type="ChEBI" id="CHEBI:456215"/>
        <dbReference type="EC" id="6.1.1.7"/>
    </reaction>
</comment>
<dbReference type="InterPro" id="IPR018162">
    <property type="entry name" value="Ala-tRNA-ligase_IIc_anticod-bd"/>
</dbReference>
<dbReference type="OrthoDB" id="2423964at2759"/>
<feature type="binding site" evidence="15">
    <location>
        <position position="609"/>
    </location>
    <ligand>
        <name>Zn(2+)</name>
        <dbReference type="ChEBI" id="CHEBI:29105"/>
    </ligand>
</feature>
<keyword evidence="9 15" id="KW-0862">Zinc</keyword>
<evidence type="ECO:0000256" key="3">
    <source>
        <dbReference type="ARBA" id="ARBA00017959"/>
    </source>
</evidence>
<feature type="domain" description="Alanyl-transfer RNA synthetases family profile" evidence="16">
    <location>
        <begin position="5"/>
        <end position="767"/>
    </location>
</feature>
<dbReference type="GO" id="GO:0006419">
    <property type="term" value="P:alanyl-tRNA aminoacylation"/>
    <property type="evidence" value="ECO:0007669"/>
    <property type="project" value="InterPro"/>
</dbReference>
<dbReference type="InterPro" id="IPR018165">
    <property type="entry name" value="Ala-tRNA-synth_IIc_core"/>
</dbReference>
<dbReference type="Pfam" id="PF07973">
    <property type="entry name" value="tRNA_SAD"/>
    <property type="match status" value="1"/>
</dbReference>
<evidence type="ECO:0000313" key="18">
    <source>
        <dbReference type="Proteomes" id="UP000663852"/>
    </source>
</evidence>
<sequence>MASSMSASEIRRTFIDFFTKKHGHLYVHSSSTIPLDDPTLLFANAGMNQFKPCFLGTADPNSDMGKYKRTTNSQKCIRAGGKHNDLDDVGKDVYHHTFFEMLGNWSFGDYFKEQAVAMAWELLVDVFKLDPSRLYATYFEGSAKSNLQADAETQNLWRKYLPDDHIIPGNMKDNFWEMGDTGPCGPCTEIHYDRIGGGRNAAHLVNHDDPDVLEIWNLVFIQFNREKDGSLRELPAKHVDTGMGFERLTSVIQDRRSNYDTDIFRPIFTAIEQGTGVRPYTGKVGTDDRDKMDMAYRVVADHIRTLTIAITDGGRPDKTGRGYVLRRILRRAIRYANENLQAKPGFLASLVDVVVDSLGSFFTELRKDPQIVKDVINDEEEQFLRTLTRGQRLLTKTITSLGDTKTFPGDIVWRLYDTYGFPADLTQLMCEERGLSFDMNLFEEAKQKSLIASQQTGGEQTQVQCTLDVHAINELKQSKGVKLTDDLPKYDYDCDEQGKYVFPTIQATILAIRSPTTFVDSVNSGDECGLVLDRTCFYAESGGQVYDEGYIVKEDDENVEFQVRNVQVRGGYILHVGKVEGKLTVGDKVRLTINDLRRNLIMKNHTGTHILNFALRAVLGDTVDQRGSLVAPDRLRFDFSAKGAMTPDELKHVETVCNKQIEQSLKVYAKESSLAEAKQIEGLRAVFDETYPDPVRVVSIGVSIDDLLTKPPKADGREYSVEFCGGTHLKTSKHVDRLVVVTEEAIAKGIRRVVAVTGPEAEKCSKKADQLDSLLEDLTRRVHDASSSNSTTMSSRLTFNKEIFQFDKDISQANISQWRREGQRNRLKELKTILVEIEKADNKNQIHKATEECRSVLTKYPDRKCLIANFEMGNDTKNLSTVVNEVRKQNTDVAIMLFSVDHATKKFVCLANVPDTQVKDKHLKADEWVKKVIAEAGGRGGGKDTQAQGTNCEYDQLDHCVQLAEEFALLKLNSNCVGALNELFSHLNHLLLHPLFSTNLRRPIDINDI</sequence>
<feature type="binding site" evidence="15">
    <location>
        <position position="728"/>
    </location>
    <ligand>
        <name>Zn(2+)</name>
        <dbReference type="ChEBI" id="CHEBI:29105"/>
    </ligand>
</feature>
<dbReference type="InterPro" id="IPR050058">
    <property type="entry name" value="Ala-tRNA_ligase"/>
</dbReference>
<evidence type="ECO:0000256" key="10">
    <source>
        <dbReference type="ARBA" id="ARBA00022840"/>
    </source>
</evidence>
<feature type="binding site" evidence="15">
    <location>
        <position position="724"/>
    </location>
    <ligand>
        <name>Zn(2+)</name>
        <dbReference type="ChEBI" id="CHEBI:29105"/>
    </ligand>
</feature>
<gene>
    <name evidence="17" type="ORF">EDS130_LOCUS7362</name>
</gene>
<organism evidence="17 18">
    <name type="scientific">Adineta ricciae</name>
    <name type="common">Rotifer</name>
    <dbReference type="NCBI Taxonomy" id="249248"/>
    <lineage>
        <taxon>Eukaryota</taxon>
        <taxon>Metazoa</taxon>
        <taxon>Spiralia</taxon>
        <taxon>Gnathifera</taxon>
        <taxon>Rotifera</taxon>
        <taxon>Eurotatoria</taxon>
        <taxon>Bdelloidea</taxon>
        <taxon>Adinetida</taxon>
        <taxon>Adinetidae</taxon>
        <taxon>Adineta</taxon>
    </lineage>
</organism>
<dbReference type="InterPro" id="IPR012947">
    <property type="entry name" value="tRNA_SAD"/>
</dbReference>
<comment type="function">
    <text evidence="15">Catalyzes the attachment of alanine to tRNA(Ala) in a two-step reaction: alanine is first activated by ATP to form Ala-AMP and then transferred to the acceptor end of tRNA(Ala). Also edits incorrectly charged tRNA(Ala) via its editing domain.</text>
</comment>
<evidence type="ECO:0000256" key="13">
    <source>
        <dbReference type="ARBA" id="ARBA00023146"/>
    </source>
</evidence>
<keyword evidence="10 15" id="KW-0067">ATP-binding</keyword>
<evidence type="ECO:0000256" key="7">
    <source>
        <dbReference type="ARBA" id="ARBA00022723"/>
    </source>
</evidence>
<dbReference type="Gene3D" id="3.30.930.10">
    <property type="entry name" value="Bira Bifunctional Protein, Domain 2"/>
    <property type="match status" value="1"/>
</dbReference>
<dbReference type="PANTHER" id="PTHR11777">
    <property type="entry name" value="ALANYL-TRNA SYNTHETASE"/>
    <property type="match status" value="1"/>
</dbReference>
<dbReference type="InterPro" id="IPR009000">
    <property type="entry name" value="Transl_B-barrel_sf"/>
</dbReference>
<dbReference type="Gene3D" id="3.10.310.40">
    <property type="match status" value="1"/>
</dbReference>
<dbReference type="SMART" id="SM00863">
    <property type="entry name" value="tRNA_SAD"/>
    <property type="match status" value="1"/>
</dbReference>
<keyword evidence="12 15" id="KW-0648">Protein biosynthesis</keyword>
<evidence type="ECO:0000259" key="16">
    <source>
        <dbReference type="PROSITE" id="PS50860"/>
    </source>
</evidence>
<dbReference type="GO" id="GO:0005524">
    <property type="term" value="F:ATP binding"/>
    <property type="evidence" value="ECO:0007669"/>
    <property type="project" value="UniProtKB-UniRule"/>
</dbReference>
<dbReference type="HAMAP" id="MF_00036_B">
    <property type="entry name" value="Ala_tRNA_synth_B"/>
    <property type="match status" value="1"/>
</dbReference>
<dbReference type="PRINTS" id="PR00980">
    <property type="entry name" value="TRNASYNTHALA"/>
</dbReference>
<keyword evidence="6 15" id="KW-0436">Ligase</keyword>
<dbReference type="InterPro" id="IPR018164">
    <property type="entry name" value="Ala-tRNA-synth_IIc_N"/>
</dbReference>
<dbReference type="PANTHER" id="PTHR11777:SF9">
    <property type="entry name" value="ALANINE--TRNA LIGASE, CYTOPLASMIC"/>
    <property type="match status" value="1"/>
</dbReference>
<evidence type="ECO:0000256" key="14">
    <source>
        <dbReference type="ARBA" id="ARBA00048300"/>
    </source>
</evidence>
<dbReference type="PROSITE" id="PS50860">
    <property type="entry name" value="AA_TRNA_LIGASE_II_ALA"/>
    <property type="match status" value="1"/>
</dbReference>
<evidence type="ECO:0000256" key="2">
    <source>
        <dbReference type="ARBA" id="ARBA00013168"/>
    </source>
</evidence>
<dbReference type="InterPro" id="IPR003156">
    <property type="entry name" value="DHHA1_dom"/>
</dbReference>
<protein>
    <recommendedName>
        <fullName evidence="3">Alanine--tRNA ligase</fullName>
        <ecNumber evidence="2">6.1.1.7</ecNumber>
    </recommendedName>
</protein>
<evidence type="ECO:0000256" key="9">
    <source>
        <dbReference type="ARBA" id="ARBA00022833"/>
    </source>
</evidence>
<dbReference type="GO" id="GO:0000049">
    <property type="term" value="F:tRNA binding"/>
    <property type="evidence" value="ECO:0007669"/>
    <property type="project" value="UniProtKB-KW"/>
</dbReference>
<proteinExistence type="inferred from homology"/>
<dbReference type="Proteomes" id="UP000663852">
    <property type="component" value="Unassembled WGS sequence"/>
</dbReference>
<evidence type="ECO:0000256" key="11">
    <source>
        <dbReference type="ARBA" id="ARBA00022884"/>
    </source>
</evidence>
<dbReference type="SUPFAM" id="SSF101353">
    <property type="entry name" value="Putative anticodon-binding domain of alanyl-tRNA synthetase (AlaRS)"/>
    <property type="match status" value="1"/>
</dbReference>
<dbReference type="SUPFAM" id="SSF50447">
    <property type="entry name" value="Translation proteins"/>
    <property type="match status" value="1"/>
</dbReference>
<feature type="binding site" evidence="15">
    <location>
        <position position="605"/>
    </location>
    <ligand>
        <name>Zn(2+)</name>
        <dbReference type="ChEBI" id="CHEBI:29105"/>
    </ligand>
</feature>
<dbReference type="GO" id="GO:0002161">
    <property type="term" value="F:aminoacyl-tRNA deacylase activity"/>
    <property type="evidence" value="ECO:0007669"/>
    <property type="project" value="TreeGrafter"/>
</dbReference>
<dbReference type="Gene3D" id="3.30.980.10">
    <property type="entry name" value="Threonyl-trna Synthetase, Chain A, domain 2"/>
    <property type="match status" value="1"/>
</dbReference>
<keyword evidence="13 15" id="KW-0030">Aminoacyl-tRNA synthetase</keyword>
<accession>A0A813WKD0</accession>
<dbReference type="SUPFAM" id="SSF55186">
    <property type="entry name" value="ThrRS/AlaRS common domain"/>
    <property type="match status" value="1"/>
</dbReference>
<evidence type="ECO:0000256" key="1">
    <source>
        <dbReference type="ARBA" id="ARBA00008429"/>
    </source>
</evidence>
<dbReference type="InterPro" id="IPR023033">
    <property type="entry name" value="Ala_tRNA_ligase_euk/bac"/>
</dbReference>
<comment type="subunit">
    <text evidence="15">Monomer.</text>
</comment>
<dbReference type="FunFam" id="3.30.930.10:FF:000011">
    <property type="entry name" value="Alanine--tRNA ligase, cytoplasmic"/>
    <property type="match status" value="1"/>
</dbReference>
<dbReference type="EC" id="6.1.1.7" evidence="2"/>
<reference evidence="17" key="1">
    <citation type="submission" date="2021-02" db="EMBL/GenBank/DDBJ databases">
        <authorList>
            <person name="Nowell W R."/>
        </authorList>
    </citation>
    <scope>NUCLEOTIDE SEQUENCE</scope>
</reference>
<dbReference type="Pfam" id="PF01411">
    <property type="entry name" value="tRNA-synt_2c"/>
    <property type="match status" value="1"/>
</dbReference>
<dbReference type="Gene3D" id="2.40.30.130">
    <property type="match status" value="1"/>
</dbReference>
<dbReference type="Pfam" id="PF02272">
    <property type="entry name" value="DHHA1"/>
    <property type="match status" value="1"/>
</dbReference>
<dbReference type="AlphaFoldDB" id="A0A813WKD0"/>
<evidence type="ECO:0000256" key="6">
    <source>
        <dbReference type="ARBA" id="ARBA00022598"/>
    </source>
</evidence>
<dbReference type="GO" id="GO:0004813">
    <property type="term" value="F:alanine-tRNA ligase activity"/>
    <property type="evidence" value="ECO:0007669"/>
    <property type="project" value="UniProtKB-UniRule"/>
</dbReference>
<dbReference type="SUPFAM" id="SSF55681">
    <property type="entry name" value="Class II aaRS and biotin synthetases"/>
    <property type="match status" value="1"/>
</dbReference>
<dbReference type="EMBL" id="CAJNOJ010000022">
    <property type="protein sequence ID" value="CAF0851982.1"/>
    <property type="molecule type" value="Genomic_DNA"/>
</dbReference>
<evidence type="ECO:0000256" key="12">
    <source>
        <dbReference type="ARBA" id="ARBA00022917"/>
    </source>
</evidence>
<comment type="similarity">
    <text evidence="1">Belongs to the class-II aminoacyl-tRNA synthetase family. Alax-L subfamily.</text>
</comment>
<dbReference type="FunFam" id="3.10.310.40:FF:000002">
    <property type="entry name" value="alanine--tRNA ligase, cytoplasmic"/>
    <property type="match status" value="1"/>
</dbReference>
<keyword evidence="7 15" id="KW-0479">Metal-binding</keyword>
<evidence type="ECO:0000256" key="8">
    <source>
        <dbReference type="ARBA" id="ARBA00022741"/>
    </source>
</evidence>